<evidence type="ECO:0000313" key="4">
    <source>
        <dbReference type="Proteomes" id="UP000006790"/>
    </source>
</evidence>
<organism evidence="3 4">
    <name type="scientific">Eremothecium cymbalariae (strain CBS 270.75 / DBVPG 7215 / KCTC 17166 / NRRL Y-17582)</name>
    <name type="common">Yeast</name>
    <dbReference type="NCBI Taxonomy" id="931890"/>
    <lineage>
        <taxon>Eukaryota</taxon>
        <taxon>Fungi</taxon>
        <taxon>Dikarya</taxon>
        <taxon>Ascomycota</taxon>
        <taxon>Saccharomycotina</taxon>
        <taxon>Saccharomycetes</taxon>
        <taxon>Saccharomycetales</taxon>
        <taxon>Saccharomycetaceae</taxon>
        <taxon>Eremothecium</taxon>
    </lineage>
</organism>
<feature type="compositionally biased region" description="Low complexity" evidence="1">
    <location>
        <begin position="25"/>
        <end position="52"/>
    </location>
</feature>
<gene>
    <name evidence="3" type="ordered locus">Ecym_4011</name>
</gene>
<dbReference type="HOGENOM" id="CLU_044106_0_0_1"/>
<evidence type="ECO:0000313" key="3">
    <source>
        <dbReference type="EMBL" id="AET39095.1"/>
    </source>
</evidence>
<dbReference type="STRING" id="931890.G8JSU2"/>
<feature type="transmembrane region" description="Helical" evidence="2">
    <location>
        <begin position="385"/>
        <end position="408"/>
    </location>
</feature>
<dbReference type="GO" id="GO:0006357">
    <property type="term" value="P:regulation of transcription by RNA polymerase II"/>
    <property type="evidence" value="ECO:0007669"/>
    <property type="project" value="EnsemblFungi"/>
</dbReference>
<dbReference type="InParanoid" id="G8JSU2"/>
<protein>
    <recommendedName>
        <fullName evidence="5">UspA domain-containing protein</fullName>
    </recommendedName>
</protein>
<feature type="region of interest" description="Disordered" evidence="1">
    <location>
        <begin position="1"/>
        <end position="111"/>
    </location>
</feature>
<dbReference type="EMBL" id="CP002500">
    <property type="protein sequence ID" value="AET39095.1"/>
    <property type="molecule type" value="Genomic_DNA"/>
</dbReference>
<feature type="compositionally biased region" description="Basic and acidic residues" evidence="1">
    <location>
        <begin position="79"/>
        <end position="88"/>
    </location>
</feature>
<keyword evidence="2" id="KW-0812">Transmembrane</keyword>
<keyword evidence="2" id="KW-1133">Transmembrane helix</keyword>
<dbReference type="GO" id="GO:0003713">
    <property type="term" value="F:transcription coactivator activity"/>
    <property type="evidence" value="ECO:0007669"/>
    <property type="project" value="EnsemblFungi"/>
</dbReference>
<dbReference type="OMA" id="IVHWEPS"/>
<evidence type="ECO:0000256" key="2">
    <source>
        <dbReference type="SAM" id="Phobius"/>
    </source>
</evidence>
<dbReference type="KEGG" id="erc:Ecym_4011"/>
<dbReference type="OrthoDB" id="992776at2759"/>
<sequence length="422" mass="45833">MDEPGRGILNRNGSSNMFVMPPPQQQQQHQRQNQSAAAAAGPSSEPGSANGAKASNGIIQTDGKGNSSSMTSPMGVTIKIEEPPEQRGRSRNKQSDATSSFSTSRSRTKLRSLSRVSIAEHELLRWTILRHDPSERLHRDSHAGTAARFGDISPQTTTVVPAGAAAGIAEDIEDVLSDEEQISDVENDYEVDAALDYDLGARVLPNFATSIQQTLDSQATWLAAYRRDIDPQQEKKKVQVDVLENCKRAIQHIAKRALSPAPAGAAGQAGHAPLAGSAAAHECPQKKAFLLYLEDLNTSHSEKLYALTYTFGAVLANRDTLYIVVQCDAADVEAHLVKVREQVAFLLDATSAALDHLDIIILTLHHPYPRHLLTEISEAFQPSALIIPLQIATGSLAGYVSFVPTLVVRKKLKRSRRKGIYD</sequence>
<feature type="compositionally biased region" description="Polar residues" evidence="1">
    <location>
        <begin position="57"/>
        <end position="74"/>
    </location>
</feature>
<name>G8JSU2_ERECY</name>
<proteinExistence type="predicted"/>
<evidence type="ECO:0000256" key="1">
    <source>
        <dbReference type="SAM" id="MobiDB-lite"/>
    </source>
</evidence>
<dbReference type="eggNOG" id="ENOG502QVSA">
    <property type="taxonomic scope" value="Eukaryota"/>
</dbReference>
<dbReference type="GeneID" id="11472376"/>
<dbReference type="RefSeq" id="XP_003645912.1">
    <property type="nucleotide sequence ID" value="XM_003645864.1"/>
</dbReference>
<keyword evidence="2" id="KW-0472">Membrane</keyword>
<reference evidence="4" key="1">
    <citation type="journal article" date="2012" name="G3 (Bethesda)">
        <title>Pichia sorbitophila, an interspecies yeast hybrid reveals early steps of genome resolution following polyploidization.</title>
        <authorList>
            <person name="Leh Louis V."/>
            <person name="Despons L."/>
            <person name="Friedrich A."/>
            <person name="Martin T."/>
            <person name="Durrens P."/>
            <person name="Casaregola S."/>
            <person name="Neuveglise C."/>
            <person name="Fairhead C."/>
            <person name="Marck C."/>
            <person name="Cruz J.A."/>
            <person name="Straub M.L."/>
            <person name="Kugler V."/>
            <person name="Sacerdot C."/>
            <person name="Uzunov Z."/>
            <person name="Thierry A."/>
            <person name="Weiss S."/>
            <person name="Bleykasten C."/>
            <person name="De Montigny J."/>
            <person name="Jacques N."/>
            <person name="Jung P."/>
            <person name="Lemaire M."/>
            <person name="Mallet S."/>
            <person name="Morel G."/>
            <person name="Richard G.F."/>
            <person name="Sarkar A."/>
            <person name="Savel G."/>
            <person name="Schacherer J."/>
            <person name="Seret M.L."/>
            <person name="Talla E."/>
            <person name="Samson G."/>
            <person name="Jubin C."/>
            <person name="Poulain J."/>
            <person name="Vacherie B."/>
            <person name="Barbe V."/>
            <person name="Pelletier E."/>
            <person name="Sherman D.J."/>
            <person name="Westhof E."/>
            <person name="Weissenbach J."/>
            <person name="Baret P.V."/>
            <person name="Wincker P."/>
            <person name="Gaillardin C."/>
            <person name="Dujon B."/>
            <person name="Souciet J.L."/>
        </authorList>
    </citation>
    <scope>NUCLEOTIDE SEQUENCE [LARGE SCALE GENOMIC DNA]</scope>
    <source>
        <strain evidence="4">CBS 270.75 / DBVPG 7215 / KCTC 17166 / NRRL Y-17582</strain>
    </source>
</reference>
<dbReference type="FunCoup" id="G8JSU2">
    <property type="interactions" value="80"/>
</dbReference>
<accession>G8JSU2</accession>
<evidence type="ECO:0008006" key="5">
    <source>
        <dbReference type="Google" id="ProtNLM"/>
    </source>
</evidence>
<dbReference type="AlphaFoldDB" id="G8JSU2"/>
<keyword evidence="4" id="KW-1185">Reference proteome</keyword>
<dbReference type="Proteomes" id="UP000006790">
    <property type="component" value="Chromosome 4"/>
</dbReference>